<keyword evidence="2" id="KW-1185">Reference proteome</keyword>
<evidence type="ECO:0000313" key="2">
    <source>
        <dbReference type="Proteomes" id="UP000266673"/>
    </source>
</evidence>
<protein>
    <submittedName>
        <fullName evidence="1">Uncharacterized protein</fullName>
    </submittedName>
</protein>
<dbReference type="Proteomes" id="UP000266673">
    <property type="component" value="Unassembled WGS sequence"/>
</dbReference>
<dbReference type="AlphaFoldDB" id="A0A397W421"/>
<dbReference type="OrthoDB" id="3268409at2759"/>
<comment type="caution">
    <text evidence="1">The sequence shown here is derived from an EMBL/GenBank/DDBJ whole genome shotgun (WGS) entry which is preliminary data.</text>
</comment>
<sequence length="159" mass="19024">MNENTPTDQCRVLLTRGILKTEVRRELEGCGLGNRTINHILLLWLEEWISSFQTKIWKERYLFDIVEKDTNKKFEFQHIYSRWLGCIIADEHQGQALGLGKYLHSKYCHLSSEKHLKHIYKLCQIHFNHNIRNKAISNETKELMCLIIKLNTQEEIYMY</sequence>
<organism evidence="1 2">
    <name type="scientific">Gigaspora rosea</name>
    <dbReference type="NCBI Taxonomy" id="44941"/>
    <lineage>
        <taxon>Eukaryota</taxon>
        <taxon>Fungi</taxon>
        <taxon>Fungi incertae sedis</taxon>
        <taxon>Mucoromycota</taxon>
        <taxon>Glomeromycotina</taxon>
        <taxon>Glomeromycetes</taxon>
        <taxon>Diversisporales</taxon>
        <taxon>Gigasporaceae</taxon>
        <taxon>Gigaspora</taxon>
    </lineage>
</organism>
<name>A0A397W421_9GLOM</name>
<proteinExistence type="predicted"/>
<gene>
    <name evidence="1" type="ORF">C2G38_2156917</name>
</gene>
<dbReference type="EMBL" id="QKWP01000054">
    <property type="protein sequence ID" value="RIB28821.1"/>
    <property type="molecule type" value="Genomic_DNA"/>
</dbReference>
<evidence type="ECO:0000313" key="1">
    <source>
        <dbReference type="EMBL" id="RIB28821.1"/>
    </source>
</evidence>
<accession>A0A397W421</accession>
<reference evidence="1 2" key="1">
    <citation type="submission" date="2018-06" db="EMBL/GenBank/DDBJ databases">
        <title>Comparative genomics reveals the genomic features of Rhizophagus irregularis, R. cerebriforme, R. diaphanum and Gigaspora rosea, and their symbiotic lifestyle signature.</title>
        <authorList>
            <person name="Morin E."/>
            <person name="San Clemente H."/>
            <person name="Chen E.C.H."/>
            <person name="De La Providencia I."/>
            <person name="Hainaut M."/>
            <person name="Kuo A."/>
            <person name="Kohler A."/>
            <person name="Murat C."/>
            <person name="Tang N."/>
            <person name="Roy S."/>
            <person name="Loubradou J."/>
            <person name="Henrissat B."/>
            <person name="Grigoriev I.V."/>
            <person name="Corradi N."/>
            <person name="Roux C."/>
            <person name="Martin F.M."/>
        </authorList>
    </citation>
    <scope>NUCLEOTIDE SEQUENCE [LARGE SCALE GENOMIC DNA]</scope>
    <source>
        <strain evidence="1 2">DAOM 194757</strain>
    </source>
</reference>